<dbReference type="Gene3D" id="3.80.10.10">
    <property type="entry name" value="Ribonuclease Inhibitor"/>
    <property type="match status" value="1"/>
</dbReference>
<evidence type="ECO:0000313" key="2">
    <source>
        <dbReference type="Proteomes" id="UP000290289"/>
    </source>
</evidence>
<dbReference type="STRING" id="3750.A0A498IA02"/>
<comment type="caution">
    <text evidence="1">The sequence shown here is derived from an EMBL/GenBank/DDBJ whole genome shotgun (WGS) entry which is preliminary data.</text>
</comment>
<sequence>FHLTIRHKIISFLPLLKEAVRTSALSAHWNSLWSPIEANAQITVAKATKGVERQLHLEFFESLEMAKDLKDGFCGVKHLHLRSVTGLTGTLVSDLFSNWHVLESLKLEKYMGLHNLDVETNSLKNLVVEDCSNMVYITVSANNLKSFWYDMAKDLKGLCLDKNLNRWFLCCEASPSQISY</sequence>
<accession>A0A498IA02</accession>
<dbReference type="PANTHER" id="PTHR34223:SF51">
    <property type="entry name" value="OS06G0556300 PROTEIN"/>
    <property type="match status" value="1"/>
</dbReference>
<dbReference type="PANTHER" id="PTHR34223">
    <property type="entry name" value="OS11G0201299 PROTEIN"/>
    <property type="match status" value="1"/>
</dbReference>
<gene>
    <name evidence="1" type="ORF">DVH24_004492</name>
</gene>
<organism evidence="1 2">
    <name type="scientific">Malus domestica</name>
    <name type="common">Apple</name>
    <name type="synonym">Pyrus malus</name>
    <dbReference type="NCBI Taxonomy" id="3750"/>
    <lineage>
        <taxon>Eukaryota</taxon>
        <taxon>Viridiplantae</taxon>
        <taxon>Streptophyta</taxon>
        <taxon>Embryophyta</taxon>
        <taxon>Tracheophyta</taxon>
        <taxon>Spermatophyta</taxon>
        <taxon>Magnoliopsida</taxon>
        <taxon>eudicotyledons</taxon>
        <taxon>Gunneridae</taxon>
        <taxon>Pentapetalae</taxon>
        <taxon>rosids</taxon>
        <taxon>fabids</taxon>
        <taxon>Rosales</taxon>
        <taxon>Rosaceae</taxon>
        <taxon>Amygdaloideae</taxon>
        <taxon>Maleae</taxon>
        <taxon>Malus</taxon>
    </lineage>
</organism>
<name>A0A498IA02_MALDO</name>
<dbReference type="Proteomes" id="UP000290289">
    <property type="component" value="Chromosome 12"/>
</dbReference>
<evidence type="ECO:0000313" key="1">
    <source>
        <dbReference type="EMBL" id="RXH80578.1"/>
    </source>
</evidence>
<dbReference type="AlphaFoldDB" id="A0A498IA02"/>
<feature type="non-terminal residue" evidence="1">
    <location>
        <position position="1"/>
    </location>
</feature>
<dbReference type="EMBL" id="RDQH01000338">
    <property type="protein sequence ID" value="RXH80578.1"/>
    <property type="molecule type" value="Genomic_DNA"/>
</dbReference>
<keyword evidence="2" id="KW-1185">Reference proteome</keyword>
<reference evidence="1 2" key="1">
    <citation type="submission" date="2018-10" db="EMBL/GenBank/DDBJ databases">
        <title>A high-quality apple genome assembly.</title>
        <authorList>
            <person name="Hu J."/>
        </authorList>
    </citation>
    <scope>NUCLEOTIDE SEQUENCE [LARGE SCALE GENOMIC DNA]</scope>
    <source>
        <strain evidence="2">cv. HFTH1</strain>
        <tissue evidence="1">Young leaf</tissue>
    </source>
</reference>
<dbReference type="InterPro" id="IPR032675">
    <property type="entry name" value="LRR_dom_sf"/>
</dbReference>
<protein>
    <submittedName>
        <fullName evidence="1">Uncharacterized protein</fullName>
    </submittedName>
</protein>
<proteinExistence type="predicted"/>
<dbReference type="InterPro" id="IPR053197">
    <property type="entry name" value="F-box_SCFL_complex_component"/>
</dbReference>